<dbReference type="PANTHER" id="PTHR46188:SF1">
    <property type="entry name" value="BOLA-LIKE PROTEIN 3"/>
    <property type="match status" value="1"/>
</dbReference>
<evidence type="ECO:0000256" key="2">
    <source>
        <dbReference type="RuleBase" id="RU003860"/>
    </source>
</evidence>
<dbReference type="Gene3D" id="3.30.300.90">
    <property type="entry name" value="BolA-like"/>
    <property type="match status" value="1"/>
</dbReference>
<reference evidence="3 4" key="1">
    <citation type="submission" date="2021-04" db="EMBL/GenBank/DDBJ databases">
        <authorList>
            <person name="Bliznina A."/>
        </authorList>
    </citation>
    <scope>NUCLEOTIDE SEQUENCE [LARGE SCALE GENOMIC DNA]</scope>
</reference>
<gene>
    <name evidence="3" type="ORF">OKIOD_LOCUS5816</name>
</gene>
<dbReference type="EMBL" id="OU015569">
    <property type="protein sequence ID" value="CAG5095602.1"/>
    <property type="molecule type" value="Genomic_DNA"/>
</dbReference>
<dbReference type="InterPro" id="IPR002634">
    <property type="entry name" value="BolA"/>
</dbReference>
<dbReference type="InterPro" id="IPR052275">
    <property type="entry name" value="Mt_Fe-S_assembly_factor"/>
</dbReference>
<protein>
    <submittedName>
        <fullName evidence="3">Oidioi.mRNA.OKI2018_I69.XSR.g14258.t1.cds</fullName>
    </submittedName>
</protein>
<dbReference type="Proteomes" id="UP001158576">
    <property type="component" value="Chromosome XSR"/>
</dbReference>
<accession>A0ABN7S982</accession>
<evidence type="ECO:0000313" key="3">
    <source>
        <dbReference type="EMBL" id="CAG5095602.1"/>
    </source>
</evidence>
<organism evidence="3 4">
    <name type="scientific">Oikopleura dioica</name>
    <name type="common">Tunicate</name>
    <dbReference type="NCBI Taxonomy" id="34765"/>
    <lineage>
        <taxon>Eukaryota</taxon>
        <taxon>Metazoa</taxon>
        <taxon>Chordata</taxon>
        <taxon>Tunicata</taxon>
        <taxon>Appendicularia</taxon>
        <taxon>Copelata</taxon>
        <taxon>Oikopleuridae</taxon>
        <taxon>Oikopleura</taxon>
    </lineage>
</organism>
<name>A0ABN7S982_OIKDI</name>
<proteinExistence type="inferred from homology"/>
<dbReference type="PANTHER" id="PTHR46188">
    <property type="entry name" value="BOLA-LIKE PROTEIN 3"/>
    <property type="match status" value="1"/>
</dbReference>
<comment type="similarity">
    <text evidence="1 2">Belongs to the BolA/IbaG family.</text>
</comment>
<evidence type="ECO:0000256" key="1">
    <source>
        <dbReference type="ARBA" id="ARBA00005578"/>
    </source>
</evidence>
<dbReference type="SUPFAM" id="SSF82657">
    <property type="entry name" value="BolA-like"/>
    <property type="match status" value="1"/>
</dbReference>
<keyword evidence="4" id="KW-1185">Reference proteome</keyword>
<evidence type="ECO:0000313" key="4">
    <source>
        <dbReference type="Proteomes" id="UP001158576"/>
    </source>
</evidence>
<sequence length="117" mass="13138">MNLLRAINSGVRRTSLSIGVAQNSRISARAFSQTPSLLVKEQDLKNEIEKAFPEGKVSVEDASNGCGTNFNIQVICDSFEGKRAVNRNRMVNKVIKPYMQEIHMIRVETFTKSEFDS</sequence>
<dbReference type="InterPro" id="IPR036065">
    <property type="entry name" value="BolA-like_sf"/>
</dbReference>
<dbReference type="Pfam" id="PF01722">
    <property type="entry name" value="BolA"/>
    <property type="match status" value="1"/>
</dbReference>